<evidence type="ECO:0000313" key="3">
    <source>
        <dbReference type="Proteomes" id="UP000305654"/>
    </source>
</evidence>
<accession>A0A5R9J3N4</accession>
<comment type="caution">
    <text evidence="2">The sequence shown here is derived from an EMBL/GenBank/DDBJ whole genome shotgun (WGS) entry which is preliminary data.</text>
</comment>
<gene>
    <name evidence="2" type="ORF">FE263_16315</name>
</gene>
<sequence>MRAALELAALGYRVFPCLLNKAPACPRGFKDAVADPDAASQLFRQYPSELIGVATGSGSGIDVLDLDPDNGSDAWLEQHRHRLPATRTHRTRSGGLHLLFLHREGVRNTAGRIASGVDTRGQGGYIVWWPAAGLAVSHPEDLAQWPGWLLETLLPKPVVRPVPVETVVSGAGYAAAALQRAEALVKNAPEGTRHDQLNYQTWSLARFIPKGELSAGEIISVMTSAARHAGLDDKEIIRTVAQAVEAGQVRT</sequence>
<dbReference type="EMBL" id="VCDI01000006">
    <property type="protein sequence ID" value="TLU71463.1"/>
    <property type="molecule type" value="Genomic_DNA"/>
</dbReference>
<proteinExistence type="predicted"/>
<keyword evidence="3" id="KW-1185">Reference proteome</keyword>
<name>A0A5R9J3N4_9PROT</name>
<dbReference type="CDD" id="cd04859">
    <property type="entry name" value="Prim_Pol"/>
    <property type="match status" value="1"/>
</dbReference>
<evidence type="ECO:0000259" key="1">
    <source>
        <dbReference type="SMART" id="SM00943"/>
    </source>
</evidence>
<evidence type="ECO:0000313" key="2">
    <source>
        <dbReference type="EMBL" id="TLU71463.1"/>
    </source>
</evidence>
<dbReference type="InterPro" id="IPR015330">
    <property type="entry name" value="DNA_primase/pol_bifunc_N"/>
</dbReference>
<dbReference type="Pfam" id="PF09250">
    <property type="entry name" value="Prim-Pol"/>
    <property type="match status" value="1"/>
</dbReference>
<dbReference type="OrthoDB" id="123525at2"/>
<protein>
    <submittedName>
        <fullName evidence="2">Bifunctional DNA primase/polymerase</fullName>
    </submittedName>
</protein>
<dbReference type="SMART" id="SM00943">
    <property type="entry name" value="Prim-Pol"/>
    <property type="match status" value="1"/>
</dbReference>
<dbReference type="SUPFAM" id="SSF56747">
    <property type="entry name" value="Prim-pol domain"/>
    <property type="match status" value="1"/>
</dbReference>
<dbReference type="AlphaFoldDB" id="A0A5R9J3N4"/>
<feature type="domain" description="DNA primase/polymerase bifunctional N-terminal" evidence="1">
    <location>
        <begin position="4"/>
        <end position="149"/>
    </location>
</feature>
<organism evidence="2 3">
    <name type="scientific">Lichenicoccus roseus</name>
    <dbReference type="NCBI Taxonomy" id="2683649"/>
    <lineage>
        <taxon>Bacteria</taxon>
        <taxon>Pseudomonadati</taxon>
        <taxon>Pseudomonadota</taxon>
        <taxon>Alphaproteobacteria</taxon>
        <taxon>Acetobacterales</taxon>
        <taxon>Acetobacteraceae</taxon>
        <taxon>Lichenicoccus</taxon>
    </lineage>
</organism>
<dbReference type="Proteomes" id="UP000305654">
    <property type="component" value="Unassembled WGS sequence"/>
</dbReference>
<reference evidence="2 3" key="1">
    <citation type="submission" date="2019-05" db="EMBL/GenBank/DDBJ databases">
        <authorList>
            <person name="Pankratov T."/>
            <person name="Grouzdev D."/>
        </authorList>
    </citation>
    <scope>NUCLEOTIDE SEQUENCE [LARGE SCALE GENOMIC DNA]</scope>
    <source>
        <strain evidence="2 3">KEBCLARHB70R</strain>
    </source>
</reference>